<dbReference type="GO" id="GO:0046872">
    <property type="term" value="F:metal ion binding"/>
    <property type="evidence" value="ECO:0007669"/>
    <property type="project" value="UniProtKB-KW"/>
</dbReference>
<evidence type="ECO:0000256" key="4">
    <source>
        <dbReference type="ARBA" id="ARBA00022833"/>
    </source>
</evidence>
<dbReference type="SUPFAM" id="SSF47781">
    <property type="entry name" value="RuvA domain 2-like"/>
    <property type="match status" value="1"/>
</dbReference>
<keyword evidence="1" id="KW-0645">Protease</keyword>
<dbReference type="PROSITE" id="PS50249">
    <property type="entry name" value="MPN"/>
    <property type="match status" value="1"/>
</dbReference>
<reference evidence="8 9" key="1">
    <citation type="journal article" date="2016" name="Nat. Commun.">
        <title>Thousands of microbial genomes shed light on interconnected biogeochemical processes in an aquifer system.</title>
        <authorList>
            <person name="Anantharaman K."/>
            <person name="Brown C.T."/>
            <person name="Hug L.A."/>
            <person name="Sharon I."/>
            <person name="Castelle C.J."/>
            <person name="Probst A.J."/>
            <person name="Thomas B.C."/>
            <person name="Singh A."/>
            <person name="Wilkins M.J."/>
            <person name="Karaoz U."/>
            <person name="Brodie E.L."/>
            <person name="Williams K.H."/>
            <person name="Hubbard S.S."/>
            <person name="Banfield J.F."/>
        </authorList>
    </citation>
    <scope>NUCLEOTIDE SEQUENCE [LARGE SCALE GENOMIC DNA]</scope>
</reference>
<dbReference type="InterPro" id="IPR001405">
    <property type="entry name" value="UPF0758"/>
</dbReference>
<feature type="domain" description="MPN" evidence="7">
    <location>
        <begin position="105"/>
        <end position="227"/>
    </location>
</feature>
<dbReference type="GO" id="GO:0006508">
    <property type="term" value="P:proteolysis"/>
    <property type="evidence" value="ECO:0007669"/>
    <property type="project" value="UniProtKB-KW"/>
</dbReference>
<evidence type="ECO:0000313" key="9">
    <source>
        <dbReference type="Proteomes" id="UP000176614"/>
    </source>
</evidence>
<dbReference type="CDD" id="cd08071">
    <property type="entry name" value="MPN_DUF2466"/>
    <property type="match status" value="1"/>
</dbReference>
<dbReference type="Pfam" id="PF04002">
    <property type="entry name" value="RadC"/>
    <property type="match status" value="1"/>
</dbReference>
<dbReference type="NCBIfam" id="TIGR00608">
    <property type="entry name" value="radc"/>
    <property type="match status" value="1"/>
</dbReference>
<organism evidence="8 9">
    <name type="scientific">candidate division WWE3 bacterium RIFOXYA2_FULL_46_9</name>
    <dbReference type="NCBI Taxonomy" id="1802636"/>
    <lineage>
        <taxon>Bacteria</taxon>
        <taxon>Katanobacteria</taxon>
    </lineage>
</organism>
<name>A0A1F4VZN4_UNCKA</name>
<evidence type="ECO:0000256" key="1">
    <source>
        <dbReference type="ARBA" id="ARBA00022670"/>
    </source>
</evidence>
<keyword evidence="5" id="KW-0482">Metalloprotease</keyword>
<evidence type="ECO:0000313" key="8">
    <source>
        <dbReference type="EMBL" id="OGC62263.1"/>
    </source>
</evidence>
<comment type="caution">
    <text evidence="8">The sequence shown here is derived from an EMBL/GenBank/DDBJ whole genome shotgun (WGS) entry which is preliminary data.</text>
</comment>
<evidence type="ECO:0000256" key="2">
    <source>
        <dbReference type="ARBA" id="ARBA00022723"/>
    </source>
</evidence>
<dbReference type="InterPro" id="IPR046778">
    <property type="entry name" value="UPF0758_N"/>
</dbReference>
<dbReference type="Gene3D" id="3.40.140.10">
    <property type="entry name" value="Cytidine Deaminase, domain 2"/>
    <property type="match status" value="1"/>
</dbReference>
<keyword evidence="2" id="KW-0479">Metal-binding</keyword>
<gene>
    <name evidence="8" type="ORF">A2264_03170</name>
</gene>
<accession>A0A1F4VZN4</accession>
<dbReference type="Proteomes" id="UP000176614">
    <property type="component" value="Unassembled WGS sequence"/>
</dbReference>
<dbReference type="PANTHER" id="PTHR30471:SF3">
    <property type="entry name" value="UPF0758 PROTEIN YEES-RELATED"/>
    <property type="match status" value="1"/>
</dbReference>
<dbReference type="NCBIfam" id="NF000642">
    <property type="entry name" value="PRK00024.1"/>
    <property type="match status" value="1"/>
</dbReference>
<evidence type="ECO:0000256" key="3">
    <source>
        <dbReference type="ARBA" id="ARBA00022801"/>
    </source>
</evidence>
<dbReference type="AlphaFoldDB" id="A0A1F4VZN4"/>
<evidence type="ECO:0000256" key="5">
    <source>
        <dbReference type="ARBA" id="ARBA00023049"/>
    </source>
</evidence>
<dbReference type="InterPro" id="IPR037518">
    <property type="entry name" value="MPN"/>
</dbReference>
<dbReference type="InterPro" id="IPR025657">
    <property type="entry name" value="RadC_JAB"/>
</dbReference>
<comment type="similarity">
    <text evidence="6">Belongs to the UPF0758 family.</text>
</comment>
<dbReference type="EMBL" id="MEVT01000022">
    <property type="protein sequence ID" value="OGC62263.1"/>
    <property type="molecule type" value="Genomic_DNA"/>
</dbReference>
<dbReference type="InterPro" id="IPR010994">
    <property type="entry name" value="RuvA_2-like"/>
</dbReference>
<dbReference type="PANTHER" id="PTHR30471">
    <property type="entry name" value="DNA REPAIR PROTEIN RADC"/>
    <property type="match status" value="1"/>
</dbReference>
<sequence length="241" mass="27118">MSWCKIKDLILEERPREKLITYGSEFLTDVELLALVLGTGGKKISSLDLARTLIKDYGKLENVLKSDIEKLINYKHIGKAKAVALKAIEQITERHISFEAEPGYQIRSPSDIYRYLRKDLKDKDQEHIYVLCLNSCNKVISKNLISIGTNKEALLSGREVYIKALEKGASSIALVHNHPTGSLEASPDDIATTQKIAEIGQYLNLPLLDHLIIGKNDFFSMKMAGLLNLDRKEVSKYTKKS</sequence>
<keyword evidence="3" id="KW-0378">Hydrolase</keyword>
<evidence type="ECO:0000256" key="6">
    <source>
        <dbReference type="RuleBase" id="RU003797"/>
    </source>
</evidence>
<dbReference type="Pfam" id="PF20582">
    <property type="entry name" value="UPF0758_N"/>
    <property type="match status" value="1"/>
</dbReference>
<evidence type="ECO:0000259" key="7">
    <source>
        <dbReference type="PROSITE" id="PS50249"/>
    </source>
</evidence>
<proteinExistence type="inferred from homology"/>
<keyword evidence="4" id="KW-0862">Zinc</keyword>
<dbReference type="GO" id="GO:0008237">
    <property type="term" value="F:metallopeptidase activity"/>
    <property type="evidence" value="ECO:0007669"/>
    <property type="project" value="UniProtKB-KW"/>
</dbReference>
<protein>
    <recommendedName>
        <fullName evidence="7">MPN domain-containing protein</fullName>
    </recommendedName>
</protein>